<dbReference type="InterPro" id="IPR010282">
    <property type="entry name" value="Uncharacterised_HutD/Ves"/>
</dbReference>
<dbReference type="Pfam" id="PF05962">
    <property type="entry name" value="HutD"/>
    <property type="match status" value="1"/>
</dbReference>
<keyword evidence="2" id="KW-1185">Reference proteome</keyword>
<proteinExistence type="predicted"/>
<dbReference type="InterPro" id="IPR011051">
    <property type="entry name" value="RmlC_Cupin_sf"/>
</dbReference>
<dbReference type="RefSeq" id="WP_010406570.1">
    <property type="nucleotide sequence ID" value="NZ_JAWXXV010000001.1"/>
</dbReference>
<dbReference type="EMBL" id="JAWXXV010000001">
    <property type="protein sequence ID" value="MDX5986211.1"/>
    <property type="molecule type" value="Genomic_DNA"/>
</dbReference>
<comment type="caution">
    <text evidence="1">The sequence shown here is derived from an EMBL/GenBank/DDBJ whole genome shotgun (WGS) entry which is preliminary data.</text>
</comment>
<dbReference type="Gene3D" id="2.60.120.10">
    <property type="entry name" value="Jelly Rolls"/>
    <property type="match status" value="1"/>
</dbReference>
<evidence type="ECO:0000313" key="2">
    <source>
        <dbReference type="Proteomes" id="UP001279660"/>
    </source>
</evidence>
<dbReference type="InterPro" id="IPR014710">
    <property type="entry name" value="RmlC-like_jellyroll"/>
</dbReference>
<dbReference type="CDD" id="cd20293">
    <property type="entry name" value="cupin_HutD_N"/>
    <property type="match status" value="1"/>
</dbReference>
<name>A0ABU4PPY3_9SPHN</name>
<dbReference type="PANTHER" id="PTHR37943">
    <property type="entry name" value="PROTEIN VES"/>
    <property type="match status" value="1"/>
</dbReference>
<reference evidence="1 2" key="1">
    <citation type="submission" date="2023-11" db="EMBL/GenBank/DDBJ databases">
        <title>MicrobeMod: A computational toolkit for identifying prokaryotic methylation and restriction-modification with nanopore sequencing.</title>
        <authorList>
            <person name="Crits-Christoph A."/>
            <person name="Kang S.C."/>
            <person name="Lee H."/>
            <person name="Ostrov N."/>
        </authorList>
    </citation>
    <scope>NUCLEOTIDE SEQUENCE [LARGE SCALE GENOMIC DNA]</scope>
    <source>
        <strain evidence="1 2">ATCC 14820</strain>
    </source>
</reference>
<protein>
    <submittedName>
        <fullName evidence="1">HutD family protein</fullName>
    </submittedName>
</protein>
<sequence length="190" mass="19592">MSDGVLIRADARPQVAWKNGGGVTRALASFPDDAGMESFAWRLSAARVDVPGPFSHFAGVDRTLAILSGRLLLNVAGAAPITLTPHSAPYTFPGDVAAFGTPENGPVLDLNLMVRRTAGIGEMRMVSAGPIFGVGAGAILVATADMALHIGSRAIPMQACDAFRFDTRPDAALSVTAPAHIVSVTLNSAV</sequence>
<dbReference type="SUPFAM" id="SSF51182">
    <property type="entry name" value="RmlC-like cupins"/>
    <property type="match status" value="1"/>
</dbReference>
<dbReference type="PANTHER" id="PTHR37943:SF1">
    <property type="entry name" value="PROTEIN VES"/>
    <property type="match status" value="1"/>
</dbReference>
<evidence type="ECO:0000313" key="1">
    <source>
        <dbReference type="EMBL" id="MDX5986211.1"/>
    </source>
</evidence>
<dbReference type="Proteomes" id="UP001279660">
    <property type="component" value="Unassembled WGS sequence"/>
</dbReference>
<organism evidence="1 2">
    <name type="scientific">Sphingomonas echinoides</name>
    <dbReference type="NCBI Taxonomy" id="59803"/>
    <lineage>
        <taxon>Bacteria</taxon>
        <taxon>Pseudomonadati</taxon>
        <taxon>Pseudomonadota</taxon>
        <taxon>Alphaproteobacteria</taxon>
        <taxon>Sphingomonadales</taxon>
        <taxon>Sphingomonadaceae</taxon>
        <taxon>Sphingomonas</taxon>
    </lineage>
</organism>
<accession>A0ABU4PPY3</accession>
<gene>
    <name evidence="1" type="ORF">SIL82_18280</name>
</gene>